<protein>
    <submittedName>
        <fullName evidence="2">Uncharacterized protein</fullName>
    </submittedName>
</protein>
<evidence type="ECO:0000313" key="3">
    <source>
        <dbReference type="Proteomes" id="UP000262825"/>
    </source>
</evidence>
<feature type="coiled-coil region" evidence="1">
    <location>
        <begin position="58"/>
        <end position="96"/>
    </location>
</feature>
<dbReference type="EMBL" id="UFAJ01000221">
    <property type="protein sequence ID" value="SSD59865.1"/>
    <property type="molecule type" value="Genomic_DNA"/>
</dbReference>
<dbReference type="OrthoDB" id="2253354at2759"/>
<dbReference type="AlphaFoldDB" id="A0A376B5A5"/>
<keyword evidence="1" id="KW-0175">Coiled coil</keyword>
<name>A0A376B5A5_9ASCO</name>
<evidence type="ECO:0000256" key="1">
    <source>
        <dbReference type="SAM" id="Coils"/>
    </source>
</evidence>
<dbReference type="Proteomes" id="UP000262825">
    <property type="component" value="Unassembled WGS sequence"/>
</dbReference>
<gene>
    <name evidence="2" type="ORF">SCODWIG_01626</name>
</gene>
<dbReference type="VEuPathDB" id="FungiDB:SCODWIG_01626"/>
<proteinExistence type="predicted"/>
<reference evidence="3" key="1">
    <citation type="submission" date="2018-06" db="EMBL/GenBank/DDBJ databases">
        <authorList>
            <person name="Guldener U."/>
        </authorList>
    </citation>
    <scope>NUCLEOTIDE SEQUENCE [LARGE SCALE GENOMIC DNA]</scope>
    <source>
        <strain evidence="3">UTAD17</strain>
    </source>
</reference>
<keyword evidence="3" id="KW-1185">Reference proteome</keyword>
<accession>A0A376B5A5</accession>
<evidence type="ECO:0000313" key="2">
    <source>
        <dbReference type="EMBL" id="SSD59865.1"/>
    </source>
</evidence>
<organism evidence="2 3">
    <name type="scientific">Saccharomycodes ludwigii</name>
    <dbReference type="NCBI Taxonomy" id="36035"/>
    <lineage>
        <taxon>Eukaryota</taxon>
        <taxon>Fungi</taxon>
        <taxon>Dikarya</taxon>
        <taxon>Ascomycota</taxon>
        <taxon>Saccharomycotina</taxon>
        <taxon>Saccharomycetes</taxon>
        <taxon>Saccharomycodales</taxon>
        <taxon>Saccharomycodaceae</taxon>
        <taxon>Saccharomycodes</taxon>
    </lineage>
</organism>
<sequence length="247" mass="28874">MFRLSFFKRPVTNGSKLLINTNTLKCAFSYSTAASEAKKSSRKIDSSMLKPLFYVILVVSALNKVSEQQKQNAELERRYRMKLQILQDLITRLEKNRKVDFDINQELKLVHKLFDKYDNKYDDTSIIKHNYTEKEIVDSLNGINNRDYNNKTDDDEDLNKLFNDILKDMDKDPEQIKRENIEKEIEFKENDVNQDGIIVNKALLEAEKQKEKSTWTDYKADIDQHIVVEKAGDFATAAEDTKVSKFL</sequence>